<evidence type="ECO:0000313" key="2">
    <source>
        <dbReference type="EMBL" id="KNZ48939.1"/>
    </source>
</evidence>
<dbReference type="InterPro" id="IPR003959">
    <property type="entry name" value="ATPase_AAA_core"/>
</dbReference>
<evidence type="ECO:0000259" key="1">
    <source>
        <dbReference type="SMART" id="SM00382"/>
    </source>
</evidence>
<dbReference type="EMBL" id="LAVV01010510">
    <property type="protein sequence ID" value="KNZ48939.1"/>
    <property type="molecule type" value="Genomic_DNA"/>
</dbReference>
<sequence length="340" mass="38965">MTAQHKYCFFGLVFSRILTVHNGRPLFSLFCPGTSVRGFFNRAREVDELSDLLKQKPRFTVLLGPPSSGKTALAPHVISKTRPDNTPEFHPLTIDLRASGKMKHSAEMAANIFNQLANRLKPWSPYQRNRPPILVIDEANAFKRMGNEIKAKMHVIFTLSDSLFESWLKQRRRHKIISCIWLKTINNSQKKKKDILTSIDFDIPFKMTGGRMFFLARYIKDVCISGYFDDPIRFRPVQLAYTVMEADLVGKANTYSEKEALTVCELLADSSGYLNYRALVRKLGSAVVEEMIERNFLHFRPVSDFSRDLIPLQLIPVVTARSEPALSAMEMFVKNYGQYE</sequence>
<dbReference type="Gene3D" id="3.40.50.300">
    <property type="entry name" value="P-loop containing nucleotide triphosphate hydrolases"/>
    <property type="match status" value="1"/>
</dbReference>
<organism evidence="2 3">
    <name type="scientific">Puccinia sorghi</name>
    <dbReference type="NCBI Taxonomy" id="27349"/>
    <lineage>
        <taxon>Eukaryota</taxon>
        <taxon>Fungi</taxon>
        <taxon>Dikarya</taxon>
        <taxon>Basidiomycota</taxon>
        <taxon>Pucciniomycotina</taxon>
        <taxon>Pucciniomycetes</taxon>
        <taxon>Pucciniales</taxon>
        <taxon>Pucciniaceae</taxon>
        <taxon>Puccinia</taxon>
    </lineage>
</organism>
<dbReference type="PANTHER" id="PTHR37096:SF1">
    <property type="entry name" value="AAA+ ATPASE DOMAIN-CONTAINING PROTEIN"/>
    <property type="match status" value="1"/>
</dbReference>
<dbReference type="InterPro" id="IPR051667">
    <property type="entry name" value="Archaeal_ATPase_domain"/>
</dbReference>
<dbReference type="GO" id="GO:0005524">
    <property type="term" value="F:ATP binding"/>
    <property type="evidence" value="ECO:0007669"/>
    <property type="project" value="InterPro"/>
</dbReference>
<dbReference type="PANTHER" id="PTHR37096">
    <property type="entry name" value="YALI0E33429P"/>
    <property type="match status" value="1"/>
</dbReference>
<dbReference type="STRING" id="27349.A0A0L6UK90"/>
<evidence type="ECO:0000313" key="3">
    <source>
        <dbReference type="Proteomes" id="UP000037035"/>
    </source>
</evidence>
<dbReference type="OrthoDB" id="2150628at2759"/>
<dbReference type="GO" id="GO:0016887">
    <property type="term" value="F:ATP hydrolysis activity"/>
    <property type="evidence" value="ECO:0007669"/>
    <property type="project" value="InterPro"/>
</dbReference>
<dbReference type="AlphaFoldDB" id="A0A0L6UK90"/>
<dbReference type="SMART" id="SM00382">
    <property type="entry name" value="AAA"/>
    <property type="match status" value="1"/>
</dbReference>
<dbReference type="Pfam" id="PF00004">
    <property type="entry name" value="AAA"/>
    <property type="match status" value="1"/>
</dbReference>
<protein>
    <recommendedName>
        <fullName evidence="1">AAA+ ATPase domain-containing protein</fullName>
    </recommendedName>
</protein>
<dbReference type="InterPro" id="IPR027417">
    <property type="entry name" value="P-loop_NTPase"/>
</dbReference>
<accession>A0A0L6UK90</accession>
<dbReference type="VEuPathDB" id="FungiDB:VP01_5310g1"/>
<name>A0A0L6UK90_9BASI</name>
<reference evidence="2 3" key="1">
    <citation type="submission" date="2015-08" db="EMBL/GenBank/DDBJ databases">
        <title>Next Generation Sequencing and Analysis of the Genome of Puccinia sorghi L Schw, the Causal Agent of Maize Common Rust.</title>
        <authorList>
            <person name="Rochi L."/>
            <person name="Burguener G."/>
            <person name="Darino M."/>
            <person name="Turjanski A."/>
            <person name="Kreff E."/>
            <person name="Dieguez M.J."/>
            <person name="Sacco F."/>
        </authorList>
    </citation>
    <scope>NUCLEOTIDE SEQUENCE [LARGE SCALE GENOMIC DNA]</scope>
    <source>
        <strain evidence="2 3">RO10H11247</strain>
    </source>
</reference>
<comment type="caution">
    <text evidence="2">The sequence shown here is derived from an EMBL/GenBank/DDBJ whole genome shotgun (WGS) entry which is preliminary data.</text>
</comment>
<keyword evidence="3" id="KW-1185">Reference proteome</keyword>
<dbReference type="SUPFAM" id="SSF52540">
    <property type="entry name" value="P-loop containing nucleoside triphosphate hydrolases"/>
    <property type="match status" value="1"/>
</dbReference>
<feature type="domain" description="AAA+ ATPase" evidence="1">
    <location>
        <begin position="56"/>
        <end position="178"/>
    </location>
</feature>
<dbReference type="InterPro" id="IPR003593">
    <property type="entry name" value="AAA+_ATPase"/>
</dbReference>
<dbReference type="Proteomes" id="UP000037035">
    <property type="component" value="Unassembled WGS sequence"/>
</dbReference>
<gene>
    <name evidence="2" type="ORF">VP01_5310g1</name>
</gene>
<proteinExistence type="predicted"/>